<dbReference type="STRING" id="1088868.CIN_02790"/>
<protein>
    <recommendedName>
        <fullName evidence="1">Endonuclease/exonuclease/phosphatase domain-containing protein</fullName>
    </recommendedName>
</protein>
<dbReference type="OrthoDB" id="395856at2"/>
<reference evidence="2 3" key="1">
    <citation type="submission" date="2011-10" db="EMBL/GenBank/DDBJ databases">
        <title>Genome Sequence of Commensalibacter intestini A911, isolated from Drosophila gut.</title>
        <authorList>
            <person name="Lee W.-J."/>
            <person name="Kim E.-K."/>
        </authorList>
    </citation>
    <scope>NUCLEOTIDE SEQUENCE [LARGE SCALE GENOMIC DNA]</scope>
    <source>
        <strain evidence="2 3">A911</strain>
    </source>
</reference>
<accession>G6EXV9</accession>
<dbReference type="AlphaFoldDB" id="G6EXV9"/>
<sequence length="294" mass="34009">MYNKILFGLFYTLFLLIIDSAHAKNLKLATWNVEWLVSQKDIEVTPIPHDVLLRQPSDFQELLQYNSKLDADIVALQEVGSIGTLNSIFPKNQYLFFISNDPVAQHPALAIRKNIFDHIQQNPDLTELNHAAFSRPLRSGLDVTVYTQHDSIRILVVHLKSGCQDYPLDRQQLKKSCLLLKKQQPILQEWIKKRLEEKQAFIILGDFNRVVSPNEFFFKELSTKTSLTIPTAYKANPCWNGNYFIDGFLLDPITTQWLIPNSLRVMKYKEQDNDQQNKLSDHCPVSIRLSIPDK</sequence>
<feature type="domain" description="Endonuclease/exonuclease/phosphatase" evidence="1">
    <location>
        <begin position="29"/>
        <end position="221"/>
    </location>
</feature>
<dbReference type="InterPro" id="IPR005135">
    <property type="entry name" value="Endo/exonuclease/phosphatase"/>
</dbReference>
<dbReference type="Pfam" id="PF03372">
    <property type="entry name" value="Exo_endo_phos"/>
    <property type="match status" value="1"/>
</dbReference>
<dbReference type="GO" id="GO:0003824">
    <property type="term" value="F:catalytic activity"/>
    <property type="evidence" value="ECO:0007669"/>
    <property type="project" value="InterPro"/>
</dbReference>
<dbReference type="Proteomes" id="UP000005939">
    <property type="component" value="Unassembled WGS sequence"/>
</dbReference>
<dbReference type="EMBL" id="AGFR01000003">
    <property type="protein sequence ID" value="EHD14347.1"/>
    <property type="molecule type" value="Genomic_DNA"/>
</dbReference>
<proteinExistence type="predicted"/>
<name>G6EXV9_9PROT</name>
<gene>
    <name evidence="2" type="ORF">CIN_02790</name>
</gene>
<dbReference type="Gene3D" id="3.60.10.10">
    <property type="entry name" value="Endonuclease/exonuclease/phosphatase"/>
    <property type="match status" value="1"/>
</dbReference>
<evidence type="ECO:0000259" key="1">
    <source>
        <dbReference type="Pfam" id="PF03372"/>
    </source>
</evidence>
<dbReference type="InterPro" id="IPR036691">
    <property type="entry name" value="Endo/exonu/phosph_ase_sf"/>
</dbReference>
<comment type="caution">
    <text evidence="2">The sequence shown here is derived from an EMBL/GenBank/DDBJ whole genome shotgun (WGS) entry which is preliminary data.</text>
</comment>
<dbReference type="SUPFAM" id="SSF56219">
    <property type="entry name" value="DNase I-like"/>
    <property type="match status" value="1"/>
</dbReference>
<dbReference type="eggNOG" id="COG3568">
    <property type="taxonomic scope" value="Bacteria"/>
</dbReference>
<evidence type="ECO:0000313" key="2">
    <source>
        <dbReference type="EMBL" id="EHD14347.1"/>
    </source>
</evidence>
<dbReference type="RefSeq" id="WP_008853269.1">
    <property type="nucleotide sequence ID" value="NZ_AGFR01000003.1"/>
</dbReference>
<organism evidence="2 3">
    <name type="scientific">Commensalibacter intestini A911</name>
    <dbReference type="NCBI Taxonomy" id="1088868"/>
    <lineage>
        <taxon>Bacteria</taxon>
        <taxon>Pseudomonadati</taxon>
        <taxon>Pseudomonadota</taxon>
        <taxon>Alphaproteobacteria</taxon>
        <taxon>Acetobacterales</taxon>
        <taxon>Acetobacteraceae</taxon>
    </lineage>
</organism>
<evidence type="ECO:0000313" key="3">
    <source>
        <dbReference type="Proteomes" id="UP000005939"/>
    </source>
</evidence>